<gene>
    <name evidence="1" type="ORF">OS493_024479</name>
</gene>
<dbReference type="OrthoDB" id="5981761at2759"/>
<evidence type="ECO:0000313" key="1">
    <source>
        <dbReference type="EMBL" id="KAJ7328562.1"/>
    </source>
</evidence>
<organism evidence="1 2">
    <name type="scientific">Desmophyllum pertusum</name>
    <dbReference type="NCBI Taxonomy" id="174260"/>
    <lineage>
        <taxon>Eukaryota</taxon>
        <taxon>Metazoa</taxon>
        <taxon>Cnidaria</taxon>
        <taxon>Anthozoa</taxon>
        <taxon>Hexacorallia</taxon>
        <taxon>Scleractinia</taxon>
        <taxon>Caryophylliina</taxon>
        <taxon>Caryophylliidae</taxon>
        <taxon>Desmophyllum</taxon>
    </lineage>
</organism>
<evidence type="ECO:0000313" key="2">
    <source>
        <dbReference type="Proteomes" id="UP001163046"/>
    </source>
</evidence>
<protein>
    <submittedName>
        <fullName evidence="1">Uncharacterized protein</fullName>
    </submittedName>
</protein>
<dbReference type="Proteomes" id="UP001163046">
    <property type="component" value="Unassembled WGS sequence"/>
</dbReference>
<sequence>MFDELHNNGRTRFNLNISDSCNTCYNVRLLKMYIELYGDNSDQIGKYPAKVYLKLRHMSGSYFRDGYKKVKEFRQPLGFWRTLEFNRFSITNTTNCYKREKKGNKDSSFCMERDDNRFHPMCCHYLSNAPCNDKLLGAGECQSPFGTYELTIPIDKMPLVKPIVID</sequence>
<proteinExistence type="predicted"/>
<reference evidence="1" key="1">
    <citation type="submission" date="2023-01" db="EMBL/GenBank/DDBJ databases">
        <title>Genome assembly of the deep-sea coral Lophelia pertusa.</title>
        <authorList>
            <person name="Herrera S."/>
            <person name="Cordes E."/>
        </authorList>
    </citation>
    <scope>NUCLEOTIDE SEQUENCE</scope>
    <source>
        <strain evidence="1">USNM1676648</strain>
        <tissue evidence="1">Polyp</tissue>
    </source>
</reference>
<dbReference type="EMBL" id="MU827796">
    <property type="protein sequence ID" value="KAJ7328562.1"/>
    <property type="molecule type" value="Genomic_DNA"/>
</dbReference>
<name>A0A9X0CE04_9CNID</name>
<dbReference type="AlphaFoldDB" id="A0A9X0CE04"/>
<keyword evidence="2" id="KW-1185">Reference proteome</keyword>
<comment type="caution">
    <text evidence="1">The sequence shown here is derived from an EMBL/GenBank/DDBJ whole genome shotgun (WGS) entry which is preliminary data.</text>
</comment>
<accession>A0A9X0CE04</accession>